<dbReference type="Proteomes" id="UP000800235">
    <property type="component" value="Unassembled WGS sequence"/>
</dbReference>
<sequence>MAIYDSDDQNSLPYPGTSTMEKIPTSPRRSKGKNVAIVSALCLALFLAALDTTLITTALPTISAQFNVTNAGYAWIGSSYLLTNAASVPFWGKISDVFGRKPILLLANGVFLVGSLISALSKNLEMLIAGRAVQGLGGGGIVILVNICVGDLFSLRERGLYFGVVGAVWAMASALGPVLGGTFTEKLGWRWCFWINLPTDGIAAIILFLFLDIHTPTTPFLEGLRAIDWLGSITVAGATVMLLLGLQFGGITHPWGSATVVCLLLFSVITFALFFFTQFKFSPSPIMPFRIFSTISNLSALAVCFCDALVFNSVAYFVPLYFQTVLDTSPLKSGVWMLALAIPLALFSASAGWIMEKTGRYLELLRGGLCLMTLGLGLLIDLPSYISWPRIILYLAIIGIGFGPNFHAPLIALQTHLQPNDVAAGTSTFGFMRMLAGAIGVVLGQVLFQSQMQTHVRSFYSAGVPDPIIQNLARGSAISTSTASLIGLTTEQGSLIRNAKAQSLSKMWILYTLFSALGLLASMGIRKKAMSRDHEEFRTGLDSLNSNKSDSENSTERHKRSEETA</sequence>
<keyword evidence="4 8" id="KW-0812">Transmembrane</keyword>
<dbReference type="CDD" id="cd17502">
    <property type="entry name" value="MFS_Azr1_MDR_like"/>
    <property type="match status" value="1"/>
</dbReference>
<feature type="transmembrane region" description="Helical" evidence="8">
    <location>
        <begin position="132"/>
        <end position="153"/>
    </location>
</feature>
<feature type="transmembrane region" description="Helical" evidence="8">
    <location>
        <begin position="226"/>
        <end position="249"/>
    </location>
</feature>
<dbReference type="PANTHER" id="PTHR23501:SF102">
    <property type="entry name" value="DRUG TRANSPORTER, PUTATIVE (AFU_ORTHOLOGUE AFUA_3G08530)-RELATED"/>
    <property type="match status" value="1"/>
</dbReference>
<name>A0A9P4NIL2_9PEZI</name>
<dbReference type="InterPro" id="IPR036259">
    <property type="entry name" value="MFS_trans_sf"/>
</dbReference>
<organism evidence="10 11">
    <name type="scientific">Tothia fuscella</name>
    <dbReference type="NCBI Taxonomy" id="1048955"/>
    <lineage>
        <taxon>Eukaryota</taxon>
        <taxon>Fungi</taxon>
        <taxon>Dikarya</taxon>
        <taxon>Ascomycota</taxon>
        <taxon>Pezizomycotina</taxon>
        <taxon>Dothideomycetes</taxon>
        <taxon>Pleosporomycetidae</taxon>
        <taxon>Venturiales</taxon>
        <taxon>Cylindrosympodiaceae</taxon>
        <taxon>Tothia</taxon>
    </lineage>
</organism>
<dbReference type="FunFam" id="1.20.1720.10:FF:000014">
    <property type="entry name" value="MFS drug transporter, putative"/>
    <property type="match status" value="1"/>
</dbReference>
<dbReference type="PRINTS" id="PR01036">
    <property type="entry name" value="TCRTETB"/>
</dbReference>
<feature type="region of interest" description="Disordered" evidence="7">
    <location>
        <begin position="537"/>
        <end position="565"/>
    </location>
</feature>
<evidence type="ECO:0000256" key="4">
    <source>
        <dbReference type="ARBA" id="ARBA00022692"/>
    </source>
</evidence>
<gene>
    <name evidence="10" type="ORF">EJ08DRAFT_664487</name>
</gene>
<comment type="subcellular location">
    <subcellularLocation>
        <location evidence="1">Cell membrane</location>
        <topology evidence="1">Multi-pass membrane protein</topology>
    </subcellularLocation>
</comment>
<dbReference type="PROSITE" id="PS50850">
    <property type="entry name" value="MFS"/>
    <property type="match status" value="1"/>
</dbReference>
<evidence type="ECO:0000313" key="10">
    <source>
        <dbReference type="EMBL" id="KAF2423330.1"/>
    </source>
</evidence>
<reference evidence="10" key="1">
    <citation type="journal article" date="2020" name="Stud. Mycol.">
        <title>101 Dothideomycetes genomes: a test case for predicting lifestyles and emergence of pathogens.</title>
        <authorList>
            <person name="Haridas S."/>
            <person name="Albert R."/>
            <person name="Binder M."/>
            <person name="Bloem J."/>
            <person name="Labutti K."/>
            <person name="Salamov A."/>
            <person name="Andreopoulos B."/>
            <person name="Baker S."/>
            <person name="Barry K."/>
            <person name="Bills G."/>
            <person name="Bluhm B."/>
            <person name="Cannon C."/>
            <person name="Castanera R."/>
            <person name="Culley D."/>
            <person name="Daum C."/>
            <person name="Ezra D."/>
            <person name="Gonzalez J."/>
            <person name="Henrissat B."/>
            <person name="Kuo A."/>
            <person name="Liang C."/>
            <person name="Lipzen A."/>
            <person name="Lutzoni F."/>
            <person name="Magnuson J."/>
            <person name="Mondo S."/>
            <person name="Nolan M."/>
            <person name="Ohm R."/>
            <person name="Pangilinan J."/>
            <person name="Park H.-J."/>
            <person name="Ramirez L."/>
            <person name="Alfaro M."/>
            <person name="Sun H."/>
            <person name="Tritt A."/>
            <person name="Yoshinaga Y."/>
            <person name="Zwiers L.-H."/>
            <person name="Turgeon B."/>
            <person name="Goodwin S."/>
            <person name="Spatafora J."/>
            <person name="Crous P."/>
            <person name="Grigoriev I."/>
        </authorList>
    </citation>
    <scope>NUCLEOTIDE SEQUENCE</scope>
    <source>
        <strain evidence="10">CBS 130266</strain>
    </source>
</reference>
<dbReference type="Pfam" id="PF07690">
    <property type="entry name" value="MFS_1"/>
    <property type="match status" value="1"/>
</dbReference>
<dbReference type="EMBL" id="MU007083">
    <property type="protein sequence ID" value="KAF2423330.1"/>
    <property type="molecule type" value="Genomic_DNA"/>
</dbReference>
<dbReference type="InterPro" id="IPR020846">
    <property type="entry name" value="MFS_dom"/>
</dbReference>
<dbReference type="InterPro" id="IPR011701">
    <property type="entry name" value="MFS"/>
</dbReference>
<proteinExistence type="inferred from homology"/>
<evidence type="ECO:0000256" key="7">
    <source>
        <dbReference type="SAM" id="MobiDB-lite"/>
    </source>
</evidence>
<accession>A0A9P4NIL2</accession>
<dbReference type="Gene3D" id="1.20.1250.20">
    <property type="entry name" value="MFS general substrate transporter like domains"/>
    <property type="match status" value="1"/>
</dbReference>
<dbReference type="PANTHER" id="PTHR23501">
    <property type="entry name" value="MAJOR FACILITATOR SUPERFAMILY"/>
    <property type="match status" value="1"/>
</dbReference>
<feature type="compositionally biased region" description="Basic and acidic residues" evidence="7">
    <location>
        <begin position="549"/>
        <end position="565"/>
    </location>
</feature>
<comment type="similarity">
    <text evidence="2">Belongs to the major facilitator superfamily. TCR/Tet family.</text>
</comment>
<feature type="transmembrane region" description="Helical" evidence="8">
    <location>
        <begin position="425"/>
        <end position="448"/>
    </location>
</feature>
<feature type="compositionally biased region" description="Polar residues" evidence="7">
    <location>
        <begin position="9"/>
        <end position="20"/>
    </location>
</feature>
<feature type="region of interest" description="Disordered" evidence="7">
    <location>
        <begin position="1"/>
        <end position="29"/>
    </location>
</feature>
<evidence type="ECO:0000256" key="5">
    <source>
        <dbReference type="ARBA" id="ARBA00022989"/>
    </source>
</evidence>
<keyword evidence="3" id="KW-1003">Cell membrane</keyword>
<feature type="transmembrane region" description="Helical" evidence="8">
    <location>
        <begin position="193"/>
        <end position="214"/>
    </location>
</feature>
<feature type="transmembrane region" description="Helical" evidence="8">
    <location>
        <begin position="160"/>
        <end position="181"/>
    </location>
</feature>
<evidence type="ECO:0000256" key="2">
    <source>
        <dbReference type="ARBA" id="ARBA00007520"/>
    </source>
</evidence>
<dbReference type="SUPFAM" id="SSF103473">
    <property type="entry name" value="MFS general substrate transporter"/>
    <property type="match status" value="1"/>
</dbReference>
<evidence type="ECO:0000259" key="9">
    <source>
        <dbReference type="PROSITE" id="PS50850"/>
    </source>
</evidence>
<feature type="transmembrane region" description="Helical" evidence="8">
    <location>
        <begin position="392"/>
        <end position="413"/>
    </location>
</feature>
<evidence type="ECO:0000256" key="6">
    <source>
        <dbReference type="ARBA" id="ARBA00023136"/>
    </source>
</evidence>
<keyword evidence="5 8" id="KW-1133">Transmembrane helix</keyword>
<keyword evidence="6 8" id="KW-0472">Membrane</keyword>
<protein>
    <submittedName>
        <fullName evidence="10">MFS general substrate transporter</fullName>
    </submittedName>
</protein>
<dbReference type="AlphaFoldDB" id="A0A9P4NIL2"/>
<dbReference type="OrthoDB" id="10021397at2759"/>
<feature type="domain" description="Major facilitator superfamily (MFS) profile" evidence="9">
    <location>
        <begin position="37"/>
        <end position="530"/>
    </location>
</feature>
<feature type="transmembrane region" description="Helical" evidence="8">
    <location>
        <begin position="334"/>
        <end position="355"/>
    </location>
</feature>
<keyword evidence="11" id="KW-1185">Reference proteome</keyword>
<dbReference type="GO" id="GO:0022857">
    <property type="term" value="F:transmembrane transporter activity"/>
    <property type="evidence" value="ECO:0007669"/>
    <property type="project" value="InterPro"/>
</dbReference>
<feature type="transmembrane region" description="Helical" evidence="8">
    <location>
        <begin position="508"/>
        <end position="525"/>
    </location>
</feature>
<feature type="transmembrane region" description="Helical" evidence="8">
    <location>
        <begin position="103"/>
        <end position="120"/>
    </location>
</feature>
<evidence type="ECO:0000256" key="3">
    <source>
        <dbReference type="ARBA" id="ARBA00022475"/>
    </source>
</evidence>
<evidence type="ECO:0000313" key="11">
    <source>
        <dbReference type="Proteomes" id="UP000800235"/>
    </source>
</evidence>
<feature type="transmembrane region" description="Helical" evidence="8">
    <location>
        <begin position="71"/>
        <end position="91"/>
    </location>
</feature>
<feature type="transmembrane region" description="Helical" evidence="8">
    <location>
        <begin position="367"/>
        <end position="386"/>
    </location>
</feature>
<dbReference type="GO" id="GO:0005886">
    <property type="term" value="C:plasma membrane"/>
    <property type="evidence" value="ECO:0007669"/>
    <property type="project" value="UniProtKB-SubCell"/>
</dbReference>
<feature type="transmembrane region" description="Helical" evidence="8">
    <location>
        <begin position="35"/>
        <end position="59"/>
    </location>
</feature>
<feature type="transmembrane region" description="Helical" evidence="8">
    <location>
        <begin position="298"/>
        <end position="322"/>
    </location>
</feature>
<feature type="transmembrane region" description="Helical" evidence="8">
    <location>
        <begin position="255"/>
        <end position="277"/>
    </location>
</feature>
<comment type="caution">
    <text evidence="10">The sequence shown here is derived from an EMBL/GenBank/DDBJ whole genome shotgun (WGS) entry which is preliminary data.</text>
</comment>
<dbReference type="Gene3D" id="1.20.1720.10">
    <property type="entry name" value="Multidrug resistance protein D"/>
    <property type="match status" value="1"/>
</dbReference>
<evidence type="ECO:0000256" key="1">
    <source>
        <dbReference type="ARBA" id="ARBA00004651"/>
    </source>
</evidence>
<evidence type="ECO:0000256" key="8">
    <source>
        <dbReference type="SAM" id="Phobius"/>
    </source>
</evidence>